<keyword evidence="2" id="KW-0964">Secreted</keyword>
<dbReference type="GO" id="GO:0005576">
    <property type="term" value="C:extracellular region"/>
    <property type="evidence" value="ECO:0007669"/>
    <property type="project" value="UniProtKB-SubCell"/>
</dbReference>
<dbReference type="SMART" id="SM00284">
    <property type="entry name" value="OLF"/>
    <property type="match status" value="1"/>
</dbReference>
<dbReference type="InterPro" id="IPR050605">
    <property type="entry name" value="Olfactomedin-like_domain"/>
</dbReference>
<keyword evidence="6" id="KW-1185">Reference proteome</keyword>
<proteinExistence type="predicted"/>
<dbReference type="OMA" id="EWNIVIN"/>
<dbReference type="PANTHER" id="PTHR23192">
    <property type="entry name" value="OLFACTOMEDIN-RELATED"/>
    <property type="match status" value="1"/>
</dbReference>
<feature type="domain" description="Olfactomedin-like" evidence="4">
    <location>
        <begin position="8"/>
        <end position="165"/>
    </location>
</feature>
<comment type="subcellular location">
    <subcellularLocation>
        <location evidence="1">Secreted</location>
    </subcellularLocation>
</comment>
<dbReference type="InterPro" id="IPR003112">
    <property type="entry name" value="Olfac-like_dom"/>
</dbReference>
<dbReference type="Pfam" id="PF02191">
    <property type="entry name" value="OLF"/>
    <property type="match status" value="1"/>
</dbReference>
<accession>F6TDC3</accession>
<dbReference type="Ensembl" id="ENSCINT00000025887.2">
    <property type="protein sequence ID" value="ENSCINP00000025641.2"/>
    <property type="gene ID" value="ENSCING00000014098.2"/>
</dbReference>
<comment type="caution">
    <text evidence="3">Lacks conserved residue(s) required for the propagation of feature annotation.</text>
</comment>
<evidence type="ECO:0000313" key="6">
    <source>
        <dbReference type="Proteomes" id="UP000008144"/>
    </source>
</evidence>
<dbReference type="AlphaFoldDB" id="F6TDC3"/>
<dbReference type="PANTHER" id="PTHR23192:SF87">
    <property type="entry name" value="AMASSIN-3"/>
    <property type="match status" value="1"/>
</dbReference>
<reference evidence="6" key="1">
    <citation type="journal article" date="2002" name="Science">
        <title>The draft genome of Ciona intestinalis: insights into chordate and vertebrate origins.</title>
        <authorList>
            <person name="Dehal P."/>
            <person name="Satou Y."/>
            <person name="Campbell R.K."/>
            <person name="Chapman J."/>
            <person name="Degnan B."/>
            <person name="De Tomaso A."/>
            <person name="Davidson B."/>
            <person name="Di Gregorio A."/>
            <person name="Gelpke M."/>
            <person name="Goodstein D.M."/>
            <person name="Harafuji N."/>
            <person name="Hastings K.E."/>
            <person name="Ho I."/>
            <person name="Hotta K."/>
            <person name="Huang W."/>
            <person name="Kawashima T."/>
            <person name="Lemaire P."/>
            <person name="Martinez D."/>
            <person name="Meinertzhagen I.A."/>
            <person name="Necula S."/>
            <person name="Nonaka M."/>
            <person name="Putnam N."/>
            <person name="Rash S."/>
            <person name="Saiga H."/>
            <person name="Satake M."/>
            <person name="Terry A."/>
            <person name="Yamada L."/>
            <person name="Wang H.G."/>
            <person name="Awazu S."/>
            <person name="Azumi K."/>
            <person name="Boore J."/>
            <person name="Branno M."/>
            <person name="Chin-Bow S."/>
            <person name="DeSantis R."/>
            <person name="Doyle S."/>
            <person name="Francino P."/>
            <person name="Keys D.N."/>
            <person name="Haga S."/>
            <person name="Hayashi H."/>
            <person name="Hino K."/>
            <person name="Imai K.S."/>
            <person name="Inaba K."/>
            <person name="Kano S."/>
            <person name="Kobayashi K."/>
            <person name="Kobayashi M."/>
            <person name="Lee B.I."/>
            <person name="Makabe K.W."/>
            <person name="Manohar C."/>
            <person name="Matassi G."/>
            <person name="Medina M."/>
            <person name="Mochizuki Y."/>
            <person name="Mount S."/>
            <person name="Morishita T."/>
            <person name="Miura S."/>
            <person name="Nakayama A."/>
            <person name="Nishizaka S."/>
            <person name="Nomoto H."/>
            <person name="Ohta F."/>
            <person name="Oishi K."/>
            <person name="Rigoutsos I."/>
            <person name="Sano M."/>
            <person name="Sasaki A."/>
            <person name="Sasakura Y."/>
            <person name="Shoguchi E."/>
            <person name="Shin-i T."/>
            <person name="Spagnuolo A."/>
            <person name="Stainier D."/>
            <person name="Suzuki M.M."/>
            <person name="Tassy O."/>
            <person name="Takatori N."/>
            <person name="Tokuoka M."/>
            <person name="Yagi K."/>
            <person name="Yoshizaki F."/>
            <person name="Wada S."/>
            <person name="Zhang C."/>
            <person name="Hyatt P.D."/>
            <person name="Larimer F."/>
            <person name="Detter C."/>
            <person name="Doggett N."/>
            <person name="Glavina T."/>
            <person name="Hawkins T."/>
            <person name="Richardson P."/>
            <person name="Lucas S."/>
            <person name="Kohara Y."/>
            <person name="Levine M."/>
            <person name="Satoh N."/>
            <person name="Rokhsar D.S."/>
        </authorList>
    </citation>
    <scope>NUCLEOTIDE SEQUENCE [LARGE SCALE GENOMIC DNA]</scope>
</reference>
<protein>
    <recommendedName>
        <fullName evidence="4">Olfactomedin-like domain-containing protein</fullName>
    </recommendedName>
</protein>
<name>F6TDC3_CIOIN</name>
<dbReference type="InParanoid" id="F6TDC3"/>
<sequence>MLKTVPRHVSVISHIGVPVVYRTSMEAVGAWMKDSMSRNRKIFVFEKHFGNNRVHVYTDATEKDPSHDIILPYDWGGTGHVVLNGSIYYNKFNTSTIVRCSITDHEIKAERNLSGAGFANQSPYTWGGSSDIDFAADETGLWVIYATQENEWNIVINFINMENQM</sequence>
<evidence type="ECO:0000259" key="4">
    <source>
        <dbReference type="PROSITE" id="PS51132"/>
    </source>
</evidence>
<reference evidence="5" key="2">
    <citation type="submission" date="2025-08" db="UniProtKB">
        <authorList>
            <consortium name="Ensembl"/>
        </authorList>
    </citation>
    <scope>IDENTIFICATION</scope>
</reference>
<dbReference type="GeneTree" id="ENSGT00940000167262"/>
<evidence type="ECO:0000256" key="1">
    <source>
        <dbReference type="ARBA" id="ARBA00004613"/>
    </source>
</evidence>
<dbReference type="PROSITE" id="PS51132">
    <property type="entry name" value="OLF"/>
    <property type="match status" value="1"/>
</dbReference>
<organism evidence="5 6">
    <name type="scientific">Ciona intestinalis</name>
    <name type="common">Transparent sea squirt</name>
    <name type="synonym">Ascidia intestinalis</name>
    <dbReference type="NCBI Taxonomy" id="7719"/>
    <lineage>
        <taxon>Eukaryota</taxon>
        <taxon>Metazoa</taxon>
        <taxon>Chordata</taxon>
        <taxon>Tunicata</taxon>
        <taxon>Ascidiacea</taxon>
        <taxon>Phlebobranchia</taxon>
        <taxon>Cionidae</taxon>
        <taxon>Ciona</taxon>
    </lineage>
</organism>
<evidence type="ECO:0000256" key="2">
    <source>
        <dbReference type="ARBA" id="ARBA00022525"/>
    </source>
</evidence>
<reference evidence="5" key="3">
    <citation type="submission" date="2025-09" db="UniProtKB">
        <authorList>
            <consortium name="Ensembl"/>
        </authorList>
    </citation>
    <scope>IDENTIFICATION</scope>
</reference>
<dbReference type="Proteomes" id="UP000008144">
    <property type="component" value="Unassembled WGS sequence"/>
</dbReference>
<evidence type="ECO:0000256" key="3">
    <source>
        <dbReference type="PROSITE-ProRule" id="PRU00446"/>
    </source>
</evidence>
<evidence type="ECO:0000313" key="5">
    <source>
        <dbReference type="Ensembl" id="ENSCINP00000025641.2"/>
    </source>
</evidence>
<dbReference type="HOGENOM" id="CLU_1610182_0_0_1"/>